<dbReference type="InterPro" id="IPR002347">
    <property type="entry name" value="SDR_fam"/>
</dbReference>
<dbReference type="PRINTS" id="PR00081">
    <property type="entry name" value="GDHRDH"/>
</dbReference>
<organism evidence="4 5">
    <name type="scientific">Collybiopsis confluens</name>
    <dbReference type="NCBI Taxonomy" id="2823264"/>
    <lineage>
        <taxon>Eukaryota</taxon>
        <taxon>Fungi</taxon>
        <taxon>Dikarya</taxon>
        <taxon>Basidiomycota</taxon>
        <taxon>Agaricomycotina</taxon>
        <taxon>Agaricomycetes</taxon>
        <taxon>Agaricomycetidae</taxon>
        <taxon>Agaricales</taxon>
        <taxon>Marasmiineae</taxon>
        <taxon>Omphalotaceae</taxon>
        <taxon>Collybiopsis</taxon>
    </lineage>
</organism>
<reference evidence="4 5" key="1">
    <citation type="journal article" date="2020" name="ISME J.">
        <title>Uncovering the hidden diversity of litter-decomposition mechanisms in mushroom-forming fungi.</title>
        <authorList>
            <person name="Floudas D."/>
            <person name="Bentzer J."/>
            <person name="Ahren D."/>
            <person name="Johansson T."/>
            <person name="Persson P."/>
            <person name="Tunlid A."/>
        </authorList>
    </citation>
    <scope>NUCLEOTIDE SEQUENCE [LARGE SCALE GENOMIC DNA]</scope>
    <source>
        <strain evidence="4 5">CBS 406.79</strain>
    </source>
</reference>
<keyword evidence="5" id="KW-1185">Reference proteome</keyword>
<accession>A0A8H5HTC4</accession>
<dbReference type="Gene3D" id="3.40.50.720">
    <property type="entry name" value="NAD(P)-binding Rossmann-like Domain"/>
    <property type="match status" value="1"/>
</dbReference>
<sequence length="245" mass="26792">MSSDRRTILVTGSNSGIGFDLVRLLASRGHVVYLAARNESSGKEAQQILEREHHVQVKFVQLDVTDLKSVQAAKESIERDEGKLDVLVNNAGISLMDQPQNASTIDISLIRKTFEVNFYGMIQTTQTFLPLLRQGTNPVILLNSTSMASNTFQSRPDSSLHVVAYNTSKAAANSYVIALAHELGADGFRVNAVTPGFTSTKLNGYAEGGKTTEEAAELLAEWALLSPEDNQKTGLFWSDKGEFPW</sequence>
<dbReference type="OrthoDB" id="1933717at2759"/>
<name>A0A8H5HTC4_9AGAR</name>
<comment type="similarity">
    <text evidence="1 3">Belongs to the short-chain dehydrogenases/reductases (SDR) family.</text>
</comment>
<dbReference type="PRINTS" id="PR00080">
    <property type="entry name" value="SDRFAMILY"/>
</dbReference>
<dbReference type="GO" id="GO:0016616">
    <property type="term" value="F:oxidoreductase activity, acting on the CH-OH group of donors, NAD or NADP as acceptor"/>
    <property type="evidence" value="ECO:0007669"/>
    <property type="project" value="UniProtKB-ARBA"/>
</dbReference>
<dbReference type="Pfam" id="PF00106">
    <property type="entry name" value="adh_short"/>
    <property type="match status" value="1"/>
</dbReference>
<protein>
    <recommendedName>
        <fullName evidence="6">NAD(P)-binding protein</fullName>
    </recommendedName>
</protein>
<gene>
    <name evidence="4" type="ORF">D9757_005034</name>
</gene>
<dbReference type="GO" id="GO:0050664">
    <property type="term" value="F:oxidoreductase activity, acting on NAD(P)H, oxygen as acceptor"/>
    <property type="evidence" value="ECO:0007669"/>
    <property type="project" value="TreeGrafter"/>
</dbReference>
<dbReference type="AlphaFoldDB" id="A0A8H5HTC4"/>
<evidence type="ECO:0000256" key="2">
    <source>
        <dbReference type="ARBA" id="ARBA00023002"/>
    </source>
</evidence>
<dbReference type="PANTHER" id="PTHR43008">
    <property type="entry name" value="BENZIL REDUCTASE"/>
    <property type="match status" value="1"/>
</dbReference>
<evidence type="ECO:0000313" key="4">
    <source>
        <dbReference type="EMBL" id="KAF5388886.1"/>
    </source>
</evidence>
<evidence type="ECO:0008006" key="6">
    <source>
        <dbReference type="Google" id="ProtNLM"/>
    </source>
</evidence>
<keyword evidence="2" id="KW-0560">Oxidoreductase</keyword>
<evidence type="ECO:0000256" key="1">
    <source>
        <dbReference type="ARBA" id="ARBA00006484"/>
    </source>
</evidence>
<evidence type="ECO:0000313" key="5">
    <source>
        <dbReference type="Proteomes" id="UP000518752"/>
    </source>
</evidence>
<dbReference type="Proteomes" id="UP000518752">
    <property type="component" value="Unassembled WGS sequence"/>
</dbReference>
<dbReference type="EMBL" id="JAACJN010000025">
    <property type="protein sequence ID" value="KAF5388886.1"/>
    <property type="molecule type" value="Genomic_DNA"/>
</dbReference>
<dbReference type="InterPro" id="IPR036291">
    <property type="entry name" value="NAD(P)-bd_dom_sf"/>
</dbReference>
<proteinExistence type="inferred from homology"/>
<dbReference type="PANTHER" id="PTHR43008:SF4">
    <property type="entry name" value="CHAIN DEHYDROGENASE, PUTATIVE (AFU_ORTHOLOGUE AFUA_4G08710)-RELATED"/>
    <property type="match status" value="1"/>
</dbReference>
<dbReference type="SUPFAM" id="SSF51735">
    <property type="entry name" value="NAD(P)-binding Rossmann-fold domains"/>
    <property type="match status" value="1"/>
</dbReference>
<comment type="caution">
    <text evidence="4">The sequence shown here is derived from an EMBL/GenBank/DDBJ whole genome shotgun (WGS) entry which is preliminary data.</text>
</comment>
<evidence type="ECO:0000256" key="3">
    <source>
        <dbReference type="RuleBase" id="RU000363"/>
    </source>
</evidence>